<proteinExistence type="predicted"/>
<dbReference type="EMBL" id="JAMJEV010000012">
    <property type="protein sequence ID" value="MDO0824132.1"/>
    <property type="molecule type" value="Genomic_DNA"/>
</dbReference>
<evidence type="ECO:0000313" key="3">
    <source>
        <dbReference type="Proteomes" id="UP001176021"/>
    </source>
</evidence>
<evidence type="ECO:0000256" key="1">
    <source>
        <dbReference type="SAM" id="SignalP"/>
    </source>
</evidence>
<keyword evidence="3" id="KW-1185">Reference proteome</keyword>
<comment type="caution">
    <text evidence="2">The sequence shown here is derived from an EMBL/GenBank/DDBJ whole genome shotgun (WGS) entry which is preliminary data.</text>
</comment>
<keyword evidence="1" id="KW-0732">Signal</keyword>
<sequence length="188" mass="21607">MKKKILLIISIIITMSICSGCGLLTQKDKTTDISDYSEYLGTEGKHPNDIFPQSIPISAVIEDFCYYYYNSWDPNHVVYLVYSCNEEDYAKETERLSKLNSSSDYLIYGGTGFNYPICAILADSYNGYIYALADKDNNRLIYVEITFCDYFSDINYEEIIDKEYLLKGFDAKLGNSTRRAFEKGELNK</sequence>
<dbReference type="Proteomes" id="UP001176021">
    <property type="component" value="Unassembled WGS sequence"/>
</dbReference>
<dbReference type="RefSeq" id="WP_302049163.1">
    <property type="nucleotide sequence ID" value="NZ_JAMJEV010000012.1"/>
</dbReference>
<organism evidence="2 3">
    <name type="scientific">Desulfosporosinus nitroreducens</name>
    <dbReference type="NCBI Taxonomy" id="2018668"/>
    <lineage>
        <taxon>Bacteria</taxon>
        <taxon>Bacillati</taxon>
        <taxon>Bacillota</taxon>
        <taxon>Clostridia</taxon>
        <taxon>Eubacteriales</taxon>
        <taxon>Desulfitobacteriaceae</taxon>
        <taxon>Desulfosporosinus</taxon>
    </lineage>
</organism>
<reference evidence="2" key="1">
    <citation type="submission" date="2022-05" db="EMBL/GenBank/DDBJ databases">
        <title>Expanded diversity of anoxic marine methylotrophy in a Black Sea sulfate reducing microorganism.</title>
        <authorList>
            <person name="Fischer P.Q."/>
            <person name="Stams A.J.M."/>
            <person name="Villanueva L."/>
            <person name="Sousa D.Z."/>
        </authorList>
    </citation>
    <scope>NUCLEOTIDE SEQUENCE</scope>
    <source>
        <strain evidence="2">P130</strain>
    </source>
</reference>
<feature type="signal peptide" evidence="1">
    <location>
        <begin position="1"/>
        <end position="20"/>
    </location>
</feature>
<protein>
    <recommendedName>
        <fullName evidence="4">Lipoprotein</fullName>
    </recommendedName>
</protein>
<accession>A0ABT8QTH2</accession>
<gene>
    <name evidence="2" type="ORF">M8H41_14915</name>
</gene>
<evidence type="ECO:0008006" key="4">
    <source>
        <dbReference type="Google" id="ProtNLM"/>
    </source>
</evidence>
<name>A0ABT8QTH2_9FIRM</name>
<feature type="chain" id="PRO_5046627541" description="Lipoprotein" evidence="1">
    <location>
        <begin position="21"/>
        <end position="188"/>
    </location>
</feature>
<evidence type="ECO:0000313" key="2">
    <source>
        <dbReference type="EMBL" id="MDO0824132.1"/>
    </source>
</evidence>